<proteinExistence type="predicted"/>
<evidence type="ECO:0000256" key="3">
    <source>
        <dbReference type="ARBA" id="ARBA00022475"/>
    </source>
</evidence>
<feature type="transmembrane region" description="Helical" evidence="9">
    <location>
        <begin position="35"/>
        <end position="60"/>
    </location>
</feature>
<dbReference type="EMBL" id="SLUM01000004">
    <property type="protein sequence ID" value="TCL60181.1"/>
    <property type="molecule type" value="Genomic_DNA"/>
</dbReference>
<feature type="transmembrane region" description="Helical" evidence="9">
    <location>
        <begin position="72"/>
        <end position="94"/>
    </location>
</feature>
<name>A0A4R1R3Y9_9FIRM</name>
<keyword evidence="6 9" id="KW-0812">Transmembrane</keyword>
<evidence type="ECO:0000256" key="9">
    <source>
        <dbReference type="SAM" id="Phobius"/>
    </source>
</evidence>
<protein>
    <submittedName>
        <fullName evidence="10">PTS system mannose-specific IIC component</fullName>
    </submittedName>
</protein>
<keyword evidence="8 9" id="KW-0472">Membrane</keyword>
<evidence type="ECO:0000256" key="2">
    <source>
        <dbReference type="ARBA" id="ARBA00022448"/>
    </source>
</evidence>
<organism evidence="10 11">
    <name type="scientific">Allofournierella massiliensis</name>
    <dbReference type="NCBI Taxonomy" id="1650663"/>
    <lineage>
        <taxon>Bacteria</taxon>
        <taxon>Bacillati</taxon>
        <taxon>Bacillota</taxon>
        <taxon>Clostridia</taxon>
        <taxon>Eubacteriales</taxon>
        <taxon>Oscillospiraceae</taxon>
        <taxon>Allofournierella</taxon>
    </lineage>
</organism>
<dbReference type="GO" id="GO:0009401">
    <property type="term" value="P:phosphoenolpyruvate-dependent sugar phosphotransferase system"/>
    <property type="evidence" value="ECO:0007669"/>
    <property type="project" value="UniProtKB-KW"/>
</dbReference>
<evidence type="ECO:0000256" key="5">
    <source>
        <dbReference type="ARBA" id="ARBA00022683"/>
    </source>
</evidence>
<dbReference type="GO" id="GO:0005886">
    <property type="term" value="C:plasma membrane"/>
    <property type="evidence" value="ECO:0007669"/>
    <property type="project" value="UniProtKB-SubCell"/>
</dbReference>
<evidence type="ECO:0000256" key="7">
    <source>
        <dbReference type="ARBA" id="ARBA00022989"/>
    </source>
</evidence>
<dbReference type="InterPro" id="IPR050303">
    <property type="entry name" value="GatZ_KbaZ_carbometab"/>
</dbReference>
<keyword evidence="5" id="KW-0598">Phosphotransferase system</keyword>
<sequence>MTTLQIILIALFIYLGSIGSIVGNTIGWYTLGRPLVAAFIVGLIMQDVQSAMIVGIALQIMYMGNVTPGGAVAWDLSYATYIGTAGALVFGKGLDSTELIGMAVIFAGIGGLVGQLMWNVSYALNLPLNRIAQKYAAQGETRKMWIPNVALAQTIGFLCRVVPALIVLTSMTAASQQADFASLIPGWVTTALGIFGGMMAALGMGIILSFLWKKQYQIVIFLAGFILVTYFELSMMAVAVIGVIIAVLYFYGFSNTENREGIKS</sequence>
<dbReference type="PANTHER" id="PTHR32502">
    <property type="entry name" value="N-ACETYLGALACTOSAMINE PERMEASE II COMPONENT-RELATED"/>
    <property type="match status" value="1"/>
</dbReference>
<evidence type="ECO:0000313" key="11">
    <source>
        <dbReference type="Proteomes" id="UP000295184"/>
    </source>
</evidence>
<feature type="transmembrane region" description="Helical" evidence="9">
    <location>
        <begin position="100"/>
        <end position="124"/>
    </location>
</feature>
<evidence type="ECO:0000256" key="4">
    <source>
        <dbReference type="ARBA" id="ARBA00022597"/>
    </source>
</evidence>
<feature type="transmembrane region" description="Helical" evidence="9">
    <location>
        <begin position="145"/>
        <end position="167"/>
    </location>
</feature>
<feature type="transmembrane region" description="Helical" evidence="9">
    <location>
        <begin position="218"/>
        <end position="251"/>
    </location>
</feature>
<gene>
    <name evidence="10" type="ORF">EDD77_10457</name>
</gene>
<dbReference type="InterPro" id="IPR004700">
    <property type="entry name" value="PTS_IIC_man"/>
</dbReference>
<keyword evidence="2" id="KW-0813">Transport</keyword>
<feature type="transmembrane region" description="Helical" evidence="9">
    <location>
        <begin position="7"/>
        <end position="29"/>
    </location>
</feature>
<evidence type="ECO:0000256" key="6">
    <source>
        <dbReference type="ARBA" id="ARBA00022692"/>
    </source>
</evidence>
<feature type="transmembrane region" description="Helical" evidence="9">
    <location>
        <begin position="187"/>
        <end position="211"/>
    </location>
</feature>
<dbReference type="Pfam" id="PF03609">
    <property type="entry name" value="EII-Sor"/>
    <property type="match status" value="1"/>
</dbReference>
<evidence type="ECO:0000313" key="10">
    <source>
        <dbReference type="EMBL" id="TCL60181.1"/>
    </source>
</evidence>
<keyword evidence="7 9" id="KW-1133">Transmembrane helix</keyword>
<accession>A0A4R1R3Y9</accession>
<dbReference type="OrthoDB" id="9815089at2"/>
<comment type="caution">
    <text evidence="10">The sequence shown here is derived from an EMBL/GenBank/DDBJ whole genome shotgun (WGS) entry which is preliminary data.</text>
</comment>
<dbReference type="PROSITE" id="PS51106">
    <property type="entry name" value="PTS_EIIC_TYPE_4"/>
    <property type="match status" value="1"/>
</dbReference>
<keyword evidence="3" id="KW-1003">Cell membrane</keyword>
<comment type="subcellular location">
    <subcellularLocation>
        <location evidence="1">Cell membrane</location>
        <topology evidence="1">Multi-pass membrane protein</topology>
    </subcellularLocation>
</comment>
<evidence type="ECO:0000256" key="1">
    <source>
        <dbReference type="ARBA" id="ARBA00004651"/>
    </source>
</evidence>
<dbReference type="Proteomes" id="UP000295184">
    <property type="component" value="Unassembled WGS sequence"/>
</dbReference>
<dbReference type="RefSeq" id="WP_058965822.1">
    <property type="nucleotide sequence ID" value="NZ_CABKVM010000018.1"/>
</dbReference>
<dbReference type="PANTHER" id="PTHR32502:SF8">
    <property type="entry name" value="N-ACETYLGALACTOSAMINE PERMEASE IIC COMPONENT 1"/>
    <property type="match status" value="1"/>
</dbReference>
<evidence type="ECO:0000256" key="8">
    <source>
        <dbReference type="ARBA" id="ARBA00023136"/>
    </source>
</evidence>
<dbReference type="AlphaFoldDB" id="A0A4R1R3Y9"/>
<keyword evidence="4" id="KW-0762">Sugar transport</keyword>
<reference evidence="10 11" key="1">
    <citation type="submission" date="2019-03" db="EMBL/GenBank/DDBJ databases">
        <title>Genomic Encyclopedia of Type Strains, Phase IV (KMG-IV): sequencing the most valuable type-strain genomes for metagenomic binning, comparative biology and taxonomic classification.</title>
        <authorList>
            <person name="Goeker M."/>
        </authorList>
    </citation>
    <scope>NUCLEOTIDE SEQUENCE [LARGE SCALE GENOMIC DNA]</scope>
    <source>
        <strain evidence="10 11">DSM 100451</strain>
    </source>
</reference>
<dbReference type="GeneID" id="97381749"/>
<dbReference type="STRING" id="1650663.GCA_001486665_02732"/>